<feature type="region of interest" description="Disordered" evidence="1">
    <location>
        <begin position="571"/>
        <end position="626"/>
    </location>
</feature>
<dbReference type="STRING" id="858893.H6C6G5"/>
<sequence>MMSTQHSGGFGPVEFLVTVPHQSLRLMEVPAELVAVIEAERERVDQQRRKGGSKGRGLKSRLQFKSSPNTPHPSTSPSAPDKSSSSSSSAQQGHLHLCSDDKVWAVKQVSTSNSVYITRTQTQTHTQPAPAVLAAASSSTAAPKDVDADADGDATMASATASSNPTASAPVQHYTSQSPQSRHDPAASSDINGTARPGITALSQVRNILELVQITPSDAEIETHIRNIVPVYDDPDREVDNNNNSHFSHSSLASSAGLDSSTATTLQQVLDNIPASTNQILRVLRHLFAFQLPWPLPPSSGESESVGVAKAPNGHDTLTSPAIYLPTTHLLLRAWKTFIQQCVISGINLSTIFGQSQTPHDQQDQNVQKVFKDMLSQADTTQDGILAVTVMRAILRHFNDTQTITNTNTNTNTTSSSLTVSDTDLDPGPEPDPALDLDLEDSSSTCSTWNKKLKLDPAAIRDAVGMWFLLSLKDKLASNPTTTNTTTGGGGGTNSITLNEITKQWAELLPDVWAPDSDDATSLISSIGETYGMELPKTTSGTADDDNNESEQVLKFSSSFSARDGDRLGFAKQVGNRPVPALPVPSAGAKRQQAQSQTKNQDADPAGQKKRKWHEKFAAQRRKPEK</sequence>
<feature type="region of interest" description="Disordered" evidence="1">
    <location>
        <begin position="120"/>
        <end position="195"/>
    </location>
</feature>
<feature type="compositionally biased region" description="Low complexity" evidence="1">
    <location>
        <begin position="153"/>
        <end position="170"/>
    </location>
</feature>
<dbReference type="GO" id="GO:0007064">
    <property type="term" value="P:mitotic sister chromatid cohesion"/>
    <property type="evidence" value="ECO:0007669"/>
    <property type="project" value="InterPro"/>
</dbReference>
<accession>H6C6G5</accession>
<gene>
    <name evidence="2" type="ORF">HMPREF1120_07303</name>
</gene>
<feature type="compositionally biased region" description="Low complexity" evidence="1">
    <location>
        <begin position="403"/>
        <end position="422"/>
    </location>
</feature>
<feature type="region of interest" description="Disordered" evidence="1">
    <location>
        <begin position="403"/>
        <end position="434"/>
    </location>
</feature>
<organism evidence="2 3">
    <name type="scientific">Exophiala dermatitidis (strain ATCC 34100 / CBS 525.76 / NIH/UT8656)</name>
    <name type="common">Black yeast</name>
    <name type="synonym">Wangiella dermatitidis</name>
    <dbReference type="NCBI Taxonomy" id="858893"/>
    <lineage>
        <taxon>Eukaryota</taxon>
        <taxon>Fungi</taxon>
        <taxon>Dikarya</taxon>
        <taxon>Ascomycota</taxon>
        <taxon>Pezizomycotina</taxon>
        <taxon>Eurotiomycetes</taxon>
        <taxon>Chaetothyriomycetidae</taxon>
        <taxon>Chaetothyriales</taxon>
        <taxon>Herpotrichiellaceae</taxon>
        <taxon>Exophiala</taxon>
    </lineage>
</organism>
<dbReference type="AlphaFoldDB" id="H6C6G5"/>
<dbReference type="EMBL" id="JH226135">
    <property type="protein sequence ID" value="EHY59311.1"/>
    <property type="molecule type" value="Genomic_DNA"/>
</dbReference>
<dbReference type="Proteomes" id="UP000007304">
    <property type="component" value="Unassembled WGS sequence"/>
</dbReference>
<evidence type="ECO:0000313" key="2">
    <source>
        <dbReference type="EMBL" id="EHY59311.1"/>
    </source>
</evidence>
<feature type="region of interest" description="Disordered" evidence="1">
    <location>
        <begin position="42"/>
        <end position="94"/>
    </location>
</feature>
<feature type="compositionally biased region" description="Low complexity" evidence="1">
    <location>
        <begin position="66"/>
        <end position="89"/>
    </location>
</feature>
<proteinExistence type="predicted"/>
<dbReference type="InParanoid" id="H6C6G5"/>
<feature type="compositionally biased region" description="Low complexity" evidence="1">
    <location>
        <begin position="120"/>
        <end position="143"/>
    </location>
</feature>
<feature type="compositionally biased region" description="Basic and acidic residues" evidence="1">
    <location>
        <begin position="615"/>
        <end position="626"/>
    </location>
</feature>
<dbReference type="GeneID" id="20311942"/>
<dbReference type="RefSeq" id="XP_009159772.1">
    <property type="nucleotide sequence ID" value="XM_009161524.1"/>
</dbReference>
<protein>
    <submittedName>
        <fullName evidence="2">Uncharacterized protein</fullName>
    </submittedName>
</protein>
<keyword evidence="3" id="KW-1185">Reference proteome</keyword>
<feature type="compositionally biased region" description="Basic residues" evidence="1">
    <location>
        <begin position="49"/>
        <end position="59"/>
    </location>
</feature>
<dbReference type="InterPro" id="IPR019128">
    <property type="entry name" value="Dcc1"/>
</dbReference>
<dbReference type="OMA" id="CSDDKVW"/>
<dbReference type="GO" id="GO:0031390">
    <property type="term" value="C:Ctf18 RFC-like complex"/>
    <property type="evidence" value="ECO:0007669"/>
    <property type="project" value="InterPro"/>
</dbReference>
<evidence type="ECO:0000313" key="3">
    <source>
        <dbReference type="Proteomes" id="UP000007304"/>
    </source>
</evidence>
<feature type="compositionally biased region" description="Acidic residues" evidence="1">
    <location>
        <begin position="423"/>
        <end position="434"/>
    </location>
</feature>
<evidence type="ECO:0000256" key="1">
    <source>
        <dbReference type="SAM" id="MobiDB-lite"/>
    </source>
</evidence>
<dbReference type="OrthoDB" id="5199543at2759"/>
<dbReference type="Pfam" id="PF09724">
    <property type="entry name" value="Dcc1"/>
    <property type="match status" value="1"/>
</dbReference>
<name>H6C6G5_EXODN</name>
<reference evidence="2" key="1">
    <citation type="submission" date="2011-07" db="EMBL/GenBank/DDBJ databases">
        <title>The Genome Sequence of Exophiala (Wangiella) dermatitidis NIH/UT8656.</title>
        <authorList>
            <consortium name="The Broad Institute Genome Sequencing Platform"/>
            <person name="Cuomo C."/>
            <person name="Wang Z."/>
            <person name="Hunicke-Smith S."/>
            <person name="Szanislo P.J."/>
            <person name="Earl A."/>
            <person name="Young S.K."/>
            <person name="Zeng Q."/>
            <person name="Gargeya S."/>
            <person name="Fitzgerald M."/>
            <person name="Haas B."/>
            <person name="Abouelleil A."/>
            <person name="Alvarado L."/>
            <person name="Arachchi H.M."/>
            <person name="Berlin A."/>
            <person name="Brown A."/>
            <person name="Chapman S.B."/>
            <person name="Chen Z."/>
            <person name="Dunbar C."/>
            <person name="Freedman E."/>
            <person name="Gearin G."/>
            <person name="Gellesch M."/>
            <person name="Goldberg J."/>
            <person name="Griggs A."/>
            <person name="Gujja S."/>
            <person name="Heiman D."/>
            <person name="Howarth C."/>
            <person name="Larson L."/>
            <person name="Lui A."/>
            <person name="MacDonald P.J.P."/>
            <person name="Montmayeur A."/>
            <person name="Murphy C."/>
            <person name="Neiman D."/>
            <person name="Pearson M."/>
            <person name="Priest M."/>
            <person name="Roberts A."/>
            <person name="Saif S."/>
            <person name="Shea T."/>
            <person name="Shenoy N."/>
            <person name="Sisk P."/>
            <person name="Stolte C."/>
            <person name="Sykes S."/>
            <person name="Wortman J."/>
            <person name="Nusbaum C."/>
            <person name="Birren B."/>
        </authorList>
    </citation>
    <scope>NUCLEOTIDE SEQUENCE</scope>
    <source>
        <strain evidence="2">NIH/UT8656</strain>
    </source>
</reference>
<dbReference type="VEuPathDB" id="FungiDB:HMPREF1120_07303"/>
<dbReference type="HOGENOM" id="CLU_037336_0_0_1"/>